<comment type="caution">
    <text evidence="12">The sequence shown here is derived from an EMBL/GenBank/DDBJ whole genome shotgun (WGS) entry which is preliminary data.</text>
</comment>
<keyword evidence="8" id="KW-0413">Isomerase</keyword>
<feature type="compositionally biased region" description="Polar residues" evidence="10">
    <location>
        <begin position="1109"/>
        <end position="1121"/>
    </location>
</feature>
<feature type="region of interest" description="Disordered" evidence="10">
    <location>
        <begin position="823"/>
        <end position="877"/>
    </location>
</feature>
<dbReference type="InterPro" id="IPR049163">
    <property type="entry name" value="Pif1-like_2B_dom"/>
</dbReference>
<dbReference type="GO" id="GO:0016787">
    <property type="term" value="F:hydrolase activity"/>
    <property type="evidence" value="ECO:0007669"/>
    <property type="project" value="UniProtKB-KW"/>
</dbReference>
<keyword evidence="5 9" id="KW-0067">ATP-binding</keyword>
<evidence type="ECO:0000256" key="4">
    <source>
        <dbReference type="ARBA" id="ARBA00022806"/>
    </source>
</evidence>
<evidence type="ECO:0000256" key="7">
    <source>
        <dbReference type="ARBA" id="ARBA00023204"/>
    </source>
</evidence>
<comment type="catalytic activity">
    <reaction evidence="9">
        <text>ATP + H2O = ADP + phosphate + H(+)</text>
        <dbReference type="Rhea" id="RHEA:13065"/>
        <dbReference type="ChEBI" id="CHEBI:15377"/>
        <dbReference type="ChEBI" id="CHEBI:15378"/>
        <dbReference type="ChEBI" id="CHEBI:30616"/>
        <dbReference type="ChEBI" id="CHEBI:43474"/>
        <dbReference type="ChEBI" id="CHEBI:456216"/>
        <dbReference type="EC" id="5.6.2.3"/>
    </reaction>
</comment>
<keyword evidence="4 9" id="KW-0347">Helicase</keyword>
<comment type="similarity">
    <text evidence="9">Belongs to the helicase family.</text>
</comment>
<dbReference type="Pfam" id="PF05970">
    <property type="entry name" value="PIF1"/>
    <property type="match status" value="1"/>
</dbReference>
<dbReference type="EC" id="5.6.2.3" evidence="9"/>
<reference evidence="12 13" key="1">
    <citation type="journal article" date="2022" name="bioRxiv">
        <title>Genomics of Preaxostyla Flagellates Illuminates Evolutionary Transitions and the Path Towards Mitochondrial Loss.</title>
        <authorList>
            <person name="Novak L.V.F."/>
            <person name="Treitli S.C."/>
            <person name="Pyrih J."/>
            <person name="Halakuc P."/>
            <person name="Pipaliya S.V."/>
            <person name="Vacek V."/>
            <person name="Brzon O."/>
            <person name="Soukal P."/>
            <person name="Eme L."/>
            <person name="Dacks J.B."/>
            <person name="Karnkowska A."/>
            <person name="Elias M."/>
            <person name="Hampl V."/>
        </authorList>
    </citation>
    <scope>NUCLEOTIDE SEQUENCE [LARGE SCALE GENOMIC DNA]</scope>
    <source>
        <strain evidence="12">NAU3</strain>
        <tissue evidence="12">Gut</tissue>
    </source>
</reference>
<keyword evidence="1 9" id="KW-0547">Nucleotide-binding</keyword>
<dbReference type="Pfam" id="PF21530">
    <property type="entry name" value="Pif1_2B_dom"/>
    <property type="match status" value="1"/>
</dbReference>
<evidence type="ECO:0000256" key="2">
    <source>
        <dbReference type="ARBA" id="ARBA00022763"/>
    </source>
</evidence>
<dbReference type="GO" id="GO:0003678">
    <property type="term" value="F:DNA helicase activity"/>
    <property type="evidence" value="ECO:0007669"/>
    <property type="project" value="UniProtKB-EC"/>
</dbReference>
<accession>A0ABQ9XZY8</accession>
<evidence type="ECO:0000256" key="6">
    <source>
        <dbReference type="ARBA" id="ARBA00023125"/>
    </source>
</evidence>
<dbReference type="SUPFAM" id="SSF52540">
    <property type="entry name" value="P-loop containing nucleoside triphosphate hydrolases"/>
    <property type="match status" value="2"/>
</dbReference>
<gene>
    <name evidence="12" type="ORF">BLNAU_7892</name>
</gene>
<evidence type="ECO:0000313" key="12">
    <source>
        <dbReference type="EMBL" id="KAK2957062.1"/>
    </source>
</evidence>
<keyword evidence="7 9" id="KW-0234">DNA repair</keyword>
<dbReference type="EMBL" id="JARBJD010000049">
    <property type="protein sequence ID" value="KAK2957062.1"/>
    <property type="molecule type" value="Genomic_DNA"/>
</dbReference>
<dbReference type="PANTHER" id="PTHR47642:SF5">
    <property type="entry name" value="ATP-DEPENDENT DNA HELICASE"/>
    <property type="match status" value="1"/>
</dbReference>
<feature type="region of interest" description="Disordered" evidence="10">
    <location>
        <begin position="1015"/>
        <end position="1042"/>
    </location>
</feature>
<keyword evidence="13" id="KW-1185">Reference proteome</keyword>
<evidence type="ECO:0000256" key="8">
    <source>
        <dbReference type="ARBA" id="ARBA00023235"/>
    </source>
</evidence>
<keyword evidence="9" id="KW-0233">DNA recombination</keyword>
<name>A0ABQ9XZY8_9EUKA</name>
<protein>
    <recommendedName>
        <fullName evidence="9">ATP-dependent DNA helicase</fullName>
        <ecNumber evidence="9">5.6.2.3</ecNumber>
    </recommendedName>
</protein>
<proteinExistence type="inferred from homology"/>
<organism evidence="12 13">
    <name type="scientific">Blattamonas nauphoetae</name>
    <dbReference type="NCBI Taxonomy" id="2049346"/>
    <lineage>
        <taxon>Eukaryota</taxon>
        <taxon>Metamonada</taxon>
        <taxon>Preaxostyla</taxon>
        <taxon>Oxymonadida</taxon>
        <taxon>Blattamonas</taxon>
    </lineage>
</organism>
<evidence type="ECO:0000256" key="3">
    <source>
        <dbReference type="ARBA" id="ARBA00022801"/>
    </source>
</evidence>
<comment type="cofactor">
    <cofactor evidence="9">
        <name>Mg(2+)</name>
        <dbReference type="ChEBI" id="CHEBI:18420"/>
    </cofactor>
</comment>
<evidence type="ECO:0000256" key="10">
    <source>
        <dbReference type="SAM" id="MobiDB-lite"/>
    </source>
</evidence>
<dbReference type="CDD" id="cd18809">
    <property type="entry name" value="SF1_C_RecD"/>
    <property type="match status" value="1"/>
</dbReference>
<evidence type="ECO:0000256" key="1">
    <source>
        <dbReference type="ARBA" id="ARBA00022741"/>
    </source>
</evidence>
<evidence type="ECO:0000256" key="5">
    <source>
        <dbReference type="ARBA" id="ARBA00022840"/>
    </source>
</evidence>
<dbReference type="Proteomes" id="UP001281761">
    <property type="component" value="Unassembled WGS sequence"/>
</dbReference>
<dbReference type="InterPro" id="IPR027417">
    <property type="entry name" value="P-loop_NTPase"/>
</dbReference>
<feature type="region of interest" description="Disordered" evidence="10">
    <location>
        <begin position="1099"/>
        <end position="1125"/>
    </location>
</feature>
<dbReference type="PANTHER" id="PTHR47642">
    <property type="entry name" value="ATP-DEPENDENT DNA HELICASE"/>
    <property type="match status" value="1"/>
</dbReference>
<evidence type="ECO:0000313" key="13">
    <source>
        <dbReference type="Proteomes" id="UP001281761"/>
    </source>
</evidence>
<feature type="domain" description="AAA+ ATPase" evidence="11">
    <location>
        <begin position="344"/>
        <end position="745"/>
    </location>
</feature>
<sequence length="1150" mass="129245">MPRTRILFQLPQHLHPFPSGGTSQSQIPNHIIHRRQVEFVVMKSVNTGTPSLAIKHLTLKRALFTIPEKVHKETTSRLVQRENRNSKMSENIFREKDWYITTPHPLVVDEVILAPDRDHLRDAPLIVNEVILAPDRDHLSDAPLIVHRVILVPLRDHLSDAPLIVHRVILVPLRDQLCGRLLTNNIRAQSIHSPSAFQKAVSLVELSHLGDEPTVVDQTVVENNEQLDTHYTSIPLVGTPKSKQPPEQEIYNPFDLQSEKTQTKSSMDTLNQLKEMLRKEDNTSKLIDWFERRQTKTERRDILGELFGPGTTPPPPLSPTPFSFQTKPAPLVDEREEVLKLVRAGSNVFFSGPAGCGKTTLVRDILQYFNLPPQREALSQRYQERYETNKKRIVDKKREQELKLGKESSKRDPQTLTAFELISQTLSKQSTQSEKDDEISIFSSTFDFDKVETTAQEEPSVEQRQHVFVTAMTGAAAINLPGGMTLHYFAGIELGIGTGAELASRILRTQFGTSIYAARKRWVECEVLIIDEGSMLDGMLFDKLDYIARTIRNDQRPFGGIQLIITGDFYQLPPVITPASVMPSQSTPPASTTYQVLSELWTKVPSPHPQNRNEPHGRLTFADLQQQQQQGLLEYSDYVPLVAPQTTPSLLSRLHPSHAASQPLTIFLFDAVCWPRCVPNIVLLTQVYRQAEPVLIELLRQVRTGNLSRDALTILASLRRPLPPSPENVKPTRLFCRNVDVNRMNNVELDNLPGETHSYMAIDRGSDPEAMAMLRRSCIAETVLNLKEGAQVMLLKNRPDIGLVNGSRGVVIGFRARKRQKEKGSIFDEGDSSDSVTSSRKNARSRTKKGHDGLNPSFGETWLADEEASDPDRSTKSEPKLYPLVRFEVLSADASTRDLVSSFKEILVVPNPWMVEQYTPAGDLEVAAMRIQVPLKLAWATTIHKSQGQSITSLEVSLKDCFVEGQGYVALSRARTLRGLRVLDFDAAKIKANRRVTQFYEKHARQGVDLTLKEEKKEASGKADNAIEILSDDDEEPSPVLQGTRAGMSQEELQVELEGAHILRLYVEELERAGGLVDAERDVTPLPKRKGTVKRTVTPQPLTVKARNDSGSPATFSNPTLEQEAEDEQAFLAFQQRSKSKRRKLVRDSP</sequence>
<keyword evidence="6" id="KW-0238">DNA-binding</keyword>
<dbReference type="InterPro" id="IPR010285">
    <property type="entry name" value="DNA_helicase_pif1-like_DEAD"/>
</dbReference>
<dbReference type="InterPro" id="IPR003593">
    <property type="entry name" value="AAA+_ATPase"/>
</dbReference>
<keyword evidence="2 9" id="KW-0227">DNA damage</keyword>
<dbReference type="InterPro" id="IPR051055">
    <property type="entry name" value="PIF1_helicase"/>
</dbReference>
<dbReference type="SMART" id="SM00382">
    <property type="entry name" value="AAA"/>
    <property type="match status" value="1"/>
</dbReference>
<keyword evidence="3 9" id="KW-0378">Hydrolase</keyword>
<dbReference type="Gene3D" id="3.40.50.300">
    <property type="entry name" value="P-loop containing nucleotide triphosphate hydrolases"/>
    <property type="match status" value="1"/>
</dbReference>
<evidence type="ECO:0000259" key="11">
    <source>
        <dbReference type="SMART" id="SM00382"/>
    </source>
</evidence>
<evidence type="ECO:0000256" key="9">
    <source>
        <dbReference type="RuleBase" id="RU363044"/>
    </source>
</evidence>